<evidence type="ECO:0000313" key="4">
    <source>
        <dbReference type="Proteomes" id="UP000780801"/>
    </source>
</evidence>
<dbReference type="PANTHER" id="PTHR10900:SF77">
    <property type="entry name" value="FI19380P1"/>
    <property type="match status" value="1"/>
</dbReference>
<dbReference type="Pfam" id="PF02469">
    <property type="entry name" value="Fasciclin"/>
    <property type="match status" value="1"/>
</dbReference>
<dbReference type="Gene3D" id="2.30.180.10">
    <property type="entry name" value="FAS1 domain"/>
    <property type="match status" value="3"/>
</dbReference>
<dbReference type="OrthoDB" id="7700931at2759"/>
<dbReference type="PANTHER" id="PTHR10900">
    <property type="entry name" value="PERIOSTIN-RELATED"/>
    <property type="match status" value="1"/>
</dbReference>
<proteinExistence type="predicted"/>
<evidence type="ECO:0000259" key="2">
    <source>
        <dbReference type="PROSITE" id="PS50213"/>
    </source>
</evidence>
<feature type="domain" description="FAS1" evidence="2">
    <location>
        <begin position="23"/>
        <end position="192"/>
    </location>
</feature>
<keyword evidence="4" id="KW-1185">Reference proteome</keyword>
<dbReference type="Proteomes" id="UP000780801">
    <property type="component" value="Unassembled WGS sequence"/>
</dbReference>
<dbReference type="SMART" id="SM00554">
    <property type="entry name" value="FAS1"/>
    <property type="match status" value="2"/>
</dbReference>
<dbReference type="InterPro" id="IPR050904">
    <property type="entry name" value="Adhesion/Biosynth-related"/>
</dbReference>
<dbReference type="PROSITE" id="PS50213">
    <property type="entry name" value="FAS1"/>
    <property type="match status" value="1"/>
</dbReference>
<organism evidence="3 4">
    <name type="scientific">Lunasporangiospora selenospora</name>
    <dbReference type="NCBI Taxonomy" id="979761"/>
    <lineage>
        <taxon>Eukaryota</taxon>
        <taxon>Fungi</taxon>
        <taxon>Fungi incertae sedis</taxon>
        <taxon>Mucoromycota</taxon>
        <taxon>Mortierellomycotina</taxon>
        <taxon>Mortierellomycetes</taxon>
        <taxon>Mortierellales</taxon>
        <taxon>Mortierellaceae</taxon>
        <taxon>Lunasporangiospora</taxon>
    </lineage>
</organism>
<gene>
    <name evidence="3" type="ORF">BGW38_001945</name>
</gene>
<evidence type="ECO:0000313" key="3">
    <source>
        <dbReference type="EMBL" id="KAF9581150.1"/>
    </source>
</evidence>
<dbReference type="SUPFAM" id="SSF82153">
    <property type="entry name" value="FAS1 domain"/>
    <property type="match status" value="2"/>
</dbReference>
<accession>A0A9P6FUW4</accession>
<feature type="compositionally biased region" description="Basic residues" evidence="1">
    <location>
        <begin position="347"/>
        <end position="375"/>
    </location>
</feature>
<comment type="caution">
    <text evidence="3">The sequence shown here is derived from an EMBL/GenBank/DDBJ whole genome shotgun (WGS) entry which is preliminary data.</text>
</comment>
<reference evidence="3" key="1">
    <citation type="journal article" date="2020" name="Fungal Divers.">
        <title>Resolving the Mortierellaceae phylogeny through synthesis of multi-gene phylogenetics and phylogenomics.</title>
        <authorList>
            <person name="Vandepol N."/>
            <person name="Liber J."/>
            <person name="Desiro A."/>
            <person name="Na H."/>
            <person name="Kennedy M."/>
            <person name="Barry K."/>
            <person name="Grigoriev I.V."/>
            <person name="Miller A.N."/>
            <person name="O'Donnell K."/>
            <person name="Stajich J.E."/>
            <person name="Bonito G."/>
        </authorList>
    </citation>
    <scope>NUCLEOTIDE SEQUENCE</scope>
    <source>
        <strain evidence="3">KOD1015</strain>
    </source>
</reference>
<dbReference type="AlphaFoldDB" id="A0A9P6FUW4"/>
<dbReference type="InterPro" id="IPR000782">
    <property type="entry name" value="FAS1_domain"/>
</dbReference>
<name>A0A9P6FUW4_9FUNG</name>
<dbReference type="EMBL" id="JAABOA010001644">
    <property type="protein sequence ID" value="KAF9581150.1"/>
    <property type="molecule type" value="Genomic_DNA"/>
</dbReference>
<protein>
    <recommendedName>
        <fullName evidence="2">FAS1 domain-containing protein</fullName>
    </recommendedName>
</protein>
<evidence type="ECO:0000256" key="1">
    <source>
        <dbReference type="SAM" id="MobiDB-lite"/>
    </source>
</evidence>
<feature type="region of interest" description="Disordered" evidence="1">
    <location>
        <begin position="344"/>
        <end position="393"/>
    </location>
</feature>
<dbReference type="InterPro" id="IPR036378">
    <property type="entry name" value="FAS1_dom_sf"/>
</dbReference>
<sequence>MRIKAGPAFVDNNSIAKRTTLTGANMVKRVTNVYPLALFTLSELTKLLSDPGTISTMFAPVNEAFDSVSDIEFPTRDLLMYHITTEPYTSGRLREERIIKSLYESPGLNYSPQLLRISLERPEIPSSPFRSPTHKTSPNMWVKGIDEDYDGDDSEGLLDPKTSGLFINHARVIMPDLATSTGAIVHGVNRIVRPPGEHITDEISRRSLKFGYVTRAWTATEIETRIRDSKCITLFAPNDDAWEALPKKLRKYLFSNLGREHLKILSLFHVAERPVYTPEIFNKTNSGSYEEIVLQSFLNSPQFEIHVQAKARKSPLSSLLTEWREWADAKAEEDPTLWIMPVPGNHHYPHKDPNHKHHHRHRNGQHNDHQKHKHHSDVPHNGDGDGNNPRTPHLPIVSHRDEIVVNNYAHVLEGYEDWIAGNGVIHVVDKVLMPPRQNGCRDMSPHECAVWERIWYLAEADLNVEPQEEEPQEEEPQEVGYEEELNLFGERNFDYIQLDDQE</sequence>